<protein>
    <recommendedName>
        <fullName evidence="4">Tellurium resistance protein TerC</fullName>
    </recommendedName>
</protein>
<dbReference type="AlphaFoldDB" id="A0A545UJJ2"/>
<proteinExistence type="predicted"/>
<keyword evidence="3" id="KW-1185">Reference proteome</keyword>
<accession>A0A545UJJ2</accession>
<reference evidence="2 3" key="1">
    <citation type="submission" date="2019-07" db="EMBL/GenBank/DDBJ databases">
        <title>Draft genome for Aliikangiella sp. M105.</title>
        <authorList>
            <person name="Wang G."/>
        </authorList>
    </citation>
    <scope>NUCLEOTIDE SEQUENCE [LARGE SCALE GENOMIC DNA]</scope>
    <source>
        <strain evidence="2 3">M105</strain>
    </source>
</reference>
<evidence type="ECO:0000256" key="1">
    <source>
        <dbReference type="SAM" id="Phobius"/>
    </source>
</evidence>
<keyword evidence="1" id="KW-1133">Transmembrane helix</keyword>
<comment type="caution">
    <text evidence="2">The sequence shown here is derived from an EMBL/GenBank/DDBJ whole genome shotgun (WGS) entry which is preliminary data.</text>
</comment>
<dbReference type="OrthoDB" id="6199379at2"/>
<keyword evidence="1" id="KW-0812">Transmembrane</keyword>
<organism evidence="2 3">
    <name type="scientific">Aliikangiella coralliicola</name>
    <dbReference type="NCBI Taxonomy" id="2592383"/>
    <lineage>
        <taxon>Bacteria</taxon>
        <taxon>Pseudomonadati</taxon>
        <taxon>Pseudomonadota</taxon>
        <taxon>Gammaproteobacteria</taxon>
        <taxon>Oceanospirillales</taxon>
        <taxon>Pleioneaceae</taxon>
        <taxon>Aliikangiella</taxon>
    </lineage>
</organism>
<dbReference type="Proteomes" id="UP000315439">
    <property type="component" value="Unassembled WGS sequence"/>
</dbReference>
<gene>
    <name evidence="2" type="ORF">FLL46_01785</name>
</gene>
<dbReference type="RefSeq" id="WP_142891702.1">
    <property type="nucleotide sequence ID" value="NZ_ML660160.1"/>
</dbReference>
<feature type="transmembrane region" description="Helical" evidence="1">
    <location>
        <begin position="58"/>
        <end position="75"/>
    </location>
</feature>
<dbReference type="Pfam" id="PF09656">
    <property type="entry name" value="PGPGW"/>
    <property type="match status" value="1"/>
</dbReference>
<feature type="transmembrane region" description="Helical" evidence="1">
    <location>
        <begin position="34"/>
        <end position="52"/>
    </location>
</feature>
<evidence type="ECO:0000313" key="2">
    <source>
        <dbReference type="EMBL" id="TQV89638.1"/>
    </source>
</evidence>
<name>A0A545UJJ2_9GAMM</name>
<sequence length="104" mass="11795">MRRSNRRVEAFKQRVKQSFAEVFDNPVGRPAKKAIITVVGVFVTLLGLLLIILPGPAFLLIPIGLGILAIEYPSARKWLRKFQHWLTVSAKKADAYFANRKAKY</sequence>
<evidence type="ECO:0008006" key="4">
    <source>
        <dbReference type="Google" id="ProtNLM"/>
    </source>
</evidence>
<dbReference type="InterPro" id="IPR019099">
    <property type="entry name" value="Uncharacterised_PGPGW_TM"/>
</dbReference>
<keyword evidence="1" id="KW-0472">Membrane</keyword>
<evidence type="ECO:0000313" key="3">
    <source>
        <dbReference type="Proteomes" id="UP000315439"/>
    </source>
</evidence>
<dbReference type="EMBL" id="VIKS01000001">
    <property type="protein sequence ID" value="TQV89638.1"/>
    <property type="molecule type" value="Genomic_DNA"/>
</dbReference>